<proteinExistence type="inferred from homology"/>
<dbReference type="InterPro" id="IPR015422">
    <property type="entry name" value="PyrdxlP-dep_Trfase_small"/>
</dbReference>
<name>A0ABV6IS80_9PROT</name>
<keyword evidence="3" id="KW-0808">Transferase</keyword>
<keyword evidence="3" id="KW-0032">Aminotransferase</keyword>
<dbReference type="EMBL" id="JBHLVZ010000033">
    <property type="protein sequence ID" value="MFC0386445.1"/>
    <property type="molecule type" value="Genomic_DNA"/>
</dbReference>
<evidence type="ECO:0000313" key="4">
    <source>
        <dbReference type="Proteomes" id="UP001589789"/>
    </source>
</evidence>
<evidence type="ECO:0000313" key="3">
    <source>
        <dbReference type="EMBL" id="MFC0386445.1"/>
    </source>
</evidence>
<dbReference type="SUPFAM" id="SSF53383">
    <property type="entry name" value="PLP-dependent transferases"/>
    <property type="match status" value="1"/>
</dbReference>
<dbReference type="InterPro" id="IPR015424">
    <property type="entry name" value="PyrdxlP-dep_Trfase"/>
</dbReference>
<dbReference type="CDD" id="cd00616">
    <property type="entry name" value="AHBA_syn"/>
    <property type="match status" value="1"/>
</dbReference>
<gene>
    <name evidence="3" type="ORF">ACFFIC_12965</name>
</gene>
<dbReference type="Gene3D" id="3.90.1150.10">
    <property type="entry name" value="Aspartate Aminotransferase, domain 1"/>
    <property type="match status" value="1"/>
</dbReference>
<reference evidence="3 4" key="1">
    <citation type="submission" date="2024-09" db="EMBL/GenBank/DDBJ databases">
        <authorList>
            <person name="Sun Q."/>
            <person name="Mori K."/>
        </authorList>
    </citation>
    <scope>NUCLEOTIDE SEQUENCE [LARGE SCALE GENOMIC DNA]</scope>
    <source>
        <strain evidence="3 4">CCM 7468</strain>
    </source>
</reference>
<dbReference type="PIRSF" id="PIRSF000390">
    <property type="entry name" value="PLP_StrS"/>
    <property type="match status" value="1"/>
</dbReference>
<dbReference type="Proteomes" id="UP001589789">
    <property type="component" value="Unassembled WGS sequence"/>
</dbReference>
<dbReference type="InterPro" id="IPR015421">
    <property type="entry name" value="PyrdxlP-dep_Trfase_major"/>
</dbReference>
<dbReference type="RefSeq" id="WP_377050918.1">
    <property type="nucleotide sequence ID" value="NZ_JBHLVZ010000033.1"/>
</dbReference>
<dbReference type="InterPro" id="IPR000653">
    <property type="entry name" value="DegT/StrS_aminotransferase"/>
</dbReference>
<accession>A0ABV6IS80</accession>
<evidence type="ECO:0000256" key="1">
    <source>
        <dbReference type="ARBA" id="ARBA00037999"/>
    </source>
</evidence>
<keyword evidence="4" id="KW-1185">Reference proteome</keyword>
<organism evidence="3 4">
    <name type="scientific">Muricoccus vinaceus</name>
    <dbReference type="NCBI Taxonomy" id="424704"/>
    <lineage>
        <taxon>Bacteria</taxon>
        <taxon>Pseudomonadati</taxon>
        <taxon>Pseudomonadota</taxon>
        <taxon>Alphaproteobacteria</taxon>
        <taxon>Acetobacterales</taxon>
        <taxon>Roseomonadaceae</taxon>
        <taxon>Muricoccus</taxon>
    </lineage>
</organism>
<dbReference type="GO" id="GO:0008483">
    <property type="term" value="F:transaminase activity"/>
    <property type="evidence" value="ECO:0007669"/>
    <property type="project" value="UniProtKB-KW"/>
</dbReference>
<dbReference type="PANTHER" id="PTHR30244:SF34">
    <property type="entry name" value="DTDP-4-AMINO-4,6-DIDEOXYGALACTOSE TRANSAMINASE"/>
    <property type="match status" value="1"/>
</dbReference>
<evidence type="ECO:0000256" key="2">
    <source>
        <dbReference type="RuleBase" id="RU004508"/>
    </source>
</evidence>
<protein>
    <submittedName>
        <fullName evidence="3">DegT/DnrJ/EryC1/StrS family aminotransferase</fullName>
    </submittedName>
</protein>
<comment type="caution">
    <text evidence="3">The sequence shown here is derived from an EMBL/GenBank/DDBJ whole genome shotgun (WGS) entry which is preliminary data.</text>
</comment>
<keyword evidence="2" id="KW-0663">Pyridoxal phosphate</keyword>
<dbReference type="Gene3D" id="3.40.640.10">
    <property type="entry name" value="Type I PLP-dependent aspartate aminotransferase-like (Major domain)"/>
    <property type="match status" value="1"/>
</dbReference>
<comment type="similarity">
    <text evidence="1 2">Belongs to the DegT/DnrJ/EryC1 family.</text>
</comment>
<sequence length="418" mass="43318">MTLRLLPAIEHPVPASAVPVSALPNVIPFPRLVSGGDADGPVLLSPPELAGGEMESVEETLRSGWIAPAGPVPRAFEAALGQAAGFGQVLATSSGTAALHLAYRVLGIGPGDEVWAPTLTFVATVAPAIQMGARVTFLDVSPETWTLDPELLREALAQAGREGRLPRVVVPVDLYGQCAELEAIVAACDRWGVPVLSDSAESLGATGRGHGPGGALRAGQGARLACFSFNGNKIITAGGGGALVSEDAALIAAARHLSTQAKEAAPHYQHETTGYSYGMSSVLAAVGLAQLRVLDARVGARRAVFARYVAGLGELPGVSFMPEPAWGRSSRWLSVALFDPARFGADREVVRRALEAAKIESRPVWKPLHLQPAFRQSRAIGGAVATGLFERGLCLPSGAMAAGAQARVIDTICGLARC</sequence>
<dbReference type="Pfam" id="PF01041">
    <property type="entry name" value="DegT_DnrJ_EryC1"/>
    <property type="match status" value="1"/>
</dbReference>
<dbReference type="PANTHER" id="PTHR30244">
    <property type="entry name" value="TRANSAMINASE"/>
    <property type="match status" value="1"/>
</dbReference>